<protein>
    <submittedName>
        <fullName evidence="5">Domain 1-containing protein</fullName>
    </submittedName>
</protein>
<dbReference type="Gene3D" id="3.10.129.10">
    <property type="entry name" value="Hotdog Thioesterase"/>
    <property type="match status" value="1"/>
</dbReference>
<dbReference type="InterPro" id="IPR029069">
    <property type="entry name" value="HotDog_dom_sf"/>
</dbReference>
<feature type="domain" description="Thioesterase" evidence="4">
    <location>
        <begin position="64"/>
        <end position="140"/>
    </location>
</feature>
<sequence length="154" mass="16438">MERSTQSRPHQESSSLARDGAAAGLPPLAFPDEQLIDRMGIHITRWEEESVEATMPVAGNRQPFGLLHGGANAVLAETLGSVAASLYAGPTRLAVGLELSCTHHRAVTEGTVTGVATPVHRGRTTATYEIIVRDEAGRRSCTARLTCVLRDRPA</sequence>
<evidence type="ECO:0000256" key="1">
    <source>
        <dbReference type="ARBA" id="ARBA00008324"/>
    </source>
</evidence>
<evidence type="ECO:0000256" key="3">
    <source>
        <dbReference type="SAM" id="MobiDB-lite"/>
    </source>
</evidence>
<dbReference type="Proteomes" id="UP000791080">
    <property type="component" value="Unassembled WGS sequence"/>
</dbReference>
<evidence type="ECO:0000313" key="6">
    <source>
        <dbReference type="Proteomes" id="UP000791080"/>
    </source>
</evidence>
<dbReference type="EMBL" id="AUBJ02000001">
    <property type="protein sequence ID" value="MCP2331536.1"/>
    <property type="molecule type" value="Genomic_DNA"/>
</dbReference>
<dbReference type="SUPFAM" id="SSF54637">
    <property type="entry name" value="Thioesterase/thiol ester dehydrase-isomerase"/>
    <property type="match status" value="1"/>
</dbReference>
<dbReference type="RefSeq" id="WP_026418952.1">
    <property type="nucleotide sequence ID" value="NZ_AUBJ02000001.1"/>
</dbReference>
<dbReference type="Pfam" id="PF03061">
    <property type="entry name" value="4HBT"/>
    <property type="match status" value="1"/>
</dbReference>
<name>A0ABT1JGD0_ACTCY</name>
<feature type="region of interest" description="Disordered" evidence="3">
    <location>
        <begin position="1"/>
        <end position="29"/>
    </location>
</feature>
<proteinExistence type="inferred from homology"/>
<keyword evidence="2" id="KW-0378">Hydrolase</keyword>
<dbReference type="InterPro" id="IPR006683">
    <property type="entry name" value="Thioestr_dom"/>
</dbReference>
<comment type="caution">
    <text evidence="5">The sequence shown here is derived from an EMBL/GenBank/DDBJ whole genome shotgun (WGS) entry which is preliminary data.</text>
</comment>
<accession>A0ABT1JGD0</accession>
<reference evidence="5 6" key="1">
    <citation type="submission" date="2022-06" db="EMBL/GenBank/DDBJ databases">
        <title>Genomic Encyclopedia of Type Strains, Phase I: the one thousand microbial genomes (KMG-I) project.</title>
        <authorList>
            <person name="Kyrpides N."/>
        </authorList>
    </citation>
    <scope>NUCLEOTIDE SEQUENCE [LARGE SCALE GENOMIC DNA]</scope>
    <source>
        <strain evidence="5 6">DSM 43889</strain>
    </source>
</reference>
<comment type="similarity">
    <text evidence="1">Belongs to the thioesterase PaaI family.</text>
</comment>
<feature type="compositionally biased region" description="Basic and acidic residues" evidence="3">
    <location>
        <begin position="1"/>
        <end position="11"/>
    </location>
</feature>
<evidence type="ECO:0000313" key="5">
    <source>
        <dbReference type="EMBL" id="MCP2331536.1"/>
    </source>
</evidence>
<dbReference type="PANTHER" id="PTHR43240:SF5">
    <property type="entry name" value="1,4-DIHYDROXY-2-NAPHTHOYL-COA THIOESTERASE 1"/>
    <property type="match status" value="1"/>
</dbReference>
<evidence type="ECO:0000259" key="4">
    <source>
        <dbReference type="Pfam" id="PF03061"/>
    </source>
</evidence>
<dbReference type="InterPro" id="IPR003736">
    <property type="entry name" value="PAAI_dom"/>
</dbReference>
<dbReference type="CDD" id="cd03443">
    <property type="entry name" value="PaaI_thioesterase"/>
    <property type="match status" value="1"/>
</dbReference>
<keyword evidence="6" id="KW-1185">Reference proteome</keyword>
<dbReference type="NCBIfam" id="TIGR00369">
    <property type="entry name" value="unchar_dom_1"/>
    <property type="match status" value="1"/>
</dbReference>
<dbReference type="PANTHER" id="PTHR43240">
    <property type="entry name" value="1,4-DIHYDROXY-2-NAPHTHOYL-COA THIOESTERASE 1"/>
    <property type="match status" value="1"/>
</dbReference>
<gene>
    <name evidence="5" type="ORF">G443_001806</name>
</gene>
<evidence type="ECO:0000256" key="2">
    <source>
        <dbReference type="ARBA" id="ARBA00022801"/>
    </source>
</evidence>
<organism evidence="5 6">
    <name type="scientific">Actinoalloteichus caeruleus DSM 43889</name>
    <dbReference type="NCBI Taxonomy" id="1120930"/>
    <lineage>
        <taxon>Bacteria</taxon>
        <taxon>Bacillati</taxon>
        <taxon>Actinomycetota</taxon>
        <taxon>Actinomycetes</taxon>
        <taxon>Pseudonocardiales</taxon>
        <taxon>Pseudonocardiaceae</taxon>
        <taxon>Actinoalloteichus</taxon>
        <taxon>Actinoalloteichus cyanogriseus</taxon>
    </lineage>
</organism>